<sequence>MSEHVLIRGGTVVTAEHEVRADVLVSGETIAAVGPDLDAPAGARIIDAGGAYVMPGGIDPHTHMELPFMGTVASEDFFTGTSAAAAGGTTMAIDFVIPAPEEPLMAAYQKWRGWAEKAACDYSFHVAVTWWDQSVHADMETLVREHGVNSFKHFMAYKGAIMCDDEVLVNSFRRAGELGALCTVHAENGELVWTLQQQVFESGITGPEGHPLSRPPEVEGEAANRAIRIAEVLGVPLYLVHTSCIDALEAVTRAKLEGQRVYAEVLAQHLVIDESVYRDPDWDRAAHHVMSPPFRPKHHQDALWAALQSGMIQTTATDHCCFCTPQKRAGVEDFRKIPNGTNGIEDRMAVIWHHGVRTGKLTPSEFVAVTSSNTAKIFNIFPKKGALQAGADADIVVWDPNKHRTISAKTHHQNIDFSIYEGMEVVGNPAYTLSRGRVVYDDGQLNTERGTGRYVDRPPWASFWAAQKLRNDLSKVSPVERVLPTAESEG</sequence>
<dbReference type="InterPro" id="IPR011778">
    <property type="entry name" value="Hydantoinase/dihydroPyrase"/>
</dbReference>
<feature type="domain" description="Amidohydrolase-related" evidence="12">
    <location>
        <begin position="52"/>
        <end position="439"/>
    </location>
</feature>
<dbReference type="OrthoDB" id="9803027at2"/>
<evidence type="ECO:0000313" key="14">
    <source>
        <dbReference type="Proteomes" id="UP000005801"/>
    </source>
</evidence>
<evidence type="ECO:0000256" key="8">
    <source>
        <dbReference type="ARBA" id="ARBA00039113"/>
    </source>
</evidence>
<dbReference type="EMBL" id="ABCS01000008">
    <property type="protein sequence ID" value="EDM80711.1"/>
    <property type="molecule type" value="Genomic_DNA"/>
</dbReference>
<evidence type="ECO:0000256" key="2">
    <source>
        <dbReference type="ARBA" id="ARBA00008829"/>
    </source>
</evidence>
<dbReference type="GO" id="GO:0004157">
    <property type="term" value="F:dihydropyrimidinase activity"/>
    <property type="evidence" value="ECO:0007669"/>
    <property type="project" value="UniProtKB-EC"/>
</dbReference>
<dbReference type="EC" id="3.5.2.2" evidence="8"/>
<dbReference type="InterPro" id="IPR032466">
    <property type="entry name" value="Metal_Hydrolase"/>
</dbReference>
<dbReference type="GO" id="GO:0005829">
    <property type="term" value="C:cytosol"/>
    <property type="evidence" value="ECO:0007669"/>
    <property type="project" value="TreeGrafter"/>
</dbReference>
<dbReference type="Proteomes" id="UP000005801">
    <property type="component" value="Unassembled WGS sequence"/>
</dbReference>
<organism evidence="13 14">
    <name type="scientific">Plesiocystis pacifica SIR-1</name>
    <dbReference type="NCBI Taxonomy" id="391625"/>
    <lineage>
        <taxon>Bacteria</taxon>
        <taxon>Pseudomonadati</taxon>
        <taxon>Myxococcota</taxon>
        <taxon>Polyangia</taxon>
        <taxon>Nannocystales</taxon>
        <taxon>Nannocystaceae</taxon>
        <taxon>Plesiocystis</taxon>
    </lineage>
</organism>
<keyword evidence="5" id="KW-0378">Hydrolase</keyword>
<evidence type="ECO:0000256" key="4">
    <source>
        <dbReference type="ARBA" id="ARBA00022723"/>
    </source>
</evidence>
<evidence type="ECO:0000256" key="1">
    <source>
        <dbReference type="ARBA" id="ARBA00001947"/>
    </source>
</evidence>
<dbReference type="RefSeq" id="WP_006970063.1">
    <property type="nucleotide sequence ID" value="NZ_ABCS01000008.1"/>
</dbReference>
<evidence type="ECO:0000256" key="11">
    <source>
        <dbReference type="PIRSR" id="PIRSR611778-50"/>
    </source>
</evidence>
<evidence type="ECO:0000256" key="10">
    <source>
        <dbReference type="ARBA" id="ARBA00074385"/>
    </source>
</evidence>
<proteinExistence type="inferred from homology"/>
<evidence type="ECO:0000256" key="9">
    <source>
        <dbReference type="ARBA" id="ARBA00054448"/>
    </source>
</evidence>
<dbReference type="InterPro" id="IPR006680">
    <property type="entry name" value="Amidohydro-rel"/>
</dbReference>
<comment type="similarity">
    <text evidence="2">Belongs to the metallo-dependent hydrolases superfamily. Hydantoinase/dihydropyrimidinase family.</text>
</comment>
<gene>
    <name evidence="13" type="ORF">PPSIR1_12548</name>
</gene>
<dbReference type="Gene3D" id="3.20.20.140">
    <property type="entry name" value="Metal-dependent hydrolases"/>
    <property type="match status" value="1"/>
</dbReference>
<dbReference type="InterPro" id="IPR050378">
    <property type="entry name" value="Metallo-dep_Hydrolases_sf"/>
</dbReference>
<dbReference type="SUPFAM" id="SSF51338">
    <property type="entry name" value="Composite domain of metallo-dependent hydrolases"/>
    <property type="match status" value="2"/>
</dbReference>
<evidence type="ECO:0000259" key="12">
    <source>
        <dbReference type="Pfam" id="PF01979"/>
    </source>
</evidence>
<feature type="modified residue" description="N6-carboxylysine" evidence="11">
    <location>
        <position position="152"/>
    </location>
</feature>
<name>A6G014_9BACT</name>
<dbReference type="Gene3D" id="2.30.40.10">
    <property type="entry name" value="Urease, subunit C, domain 1"/>
    <property type="match status" value="1"/>
</dbReference>
<evidence type="ECO:0000256" key="7">
    <source>
        <dbReference type="ARBA" id="ARBA00036696"/>
    </source>
</evidence>
<comment type="caution">
    <text evidence="13">The sequence shown here is derived from an EMBL/GenBank/DDBJ whole genome shotgun (WGS) entry which is preliminary data.</text>
</comment>
<comment type="catalytic activity">
    <reaction evidence="7">
        <text>5,6-dihydrouracil + H2O = 3-(carbamoylamino)propanoate + H(+)</text>
        <dbReference type="Rhea" id="RHEA:16121"/>
        <dbReference type="ChEBI" id="CHEBI:11892"/>
        <dbReference type="ChEBI" id="CHEBI:15377"/>
        <dbReference type="ChEBI" id="CHEBI:15378"/>
        <dbReference type="ChEBI" id="CHEBI:15901"/>
        <dbReference type="EC" id="3.5.2.2"/>
    </reaction>
</comment>
<comment type="cofactor">
    <cofactor evidence="1">
        <name>Zn(2+)</name>
        <dbReference type="ChEBI" id="CHEBI:29105"/>
    </cofactor>
</comment>
<dbReference type="eggNOG" id="COG0044">
    <property type="taxonomic scope" value="Bacteria"/>
</dbReference>
<dbReference type="CDD" id="cd01314">
    <property type="entry name" value="D-HYD"/>
    <property type="match status" value="1"/>
</dbReference>
<dbReference type="GO" id="GO:0046872">
    <property type="term" value="F:metal ion binding"/>
    <property type="evidence" value="ECO:0007669"/>
    <property type="project" value="UniProtKB-KW"/>
</dbReference>
<keyword evidence="4" id="KW-0479">Metal-binding</keyword>
<dbReference type="AlphaFoldDB" id="A6G014"/>
<dbReference type="PANTHER" id="PTHR11647:SF1">
    <property type="entry name" value="COLLAPSIN RESPONSE MEDIATOR PROTEIN"/>
    <property type="match status" value="1"/>
</dbReference>
<comment type="subunit">
    <text evidence="3">Homotetramer.</text>
</comment>
<evidence type="ECO:0000256" key="3">
    <source>
        <dbReference type="ARBA" id="ARBA00011881"/>
    </source>
</evidence>
<dbReference type="Pfam" id="PF01979">
    <property type="entry name" value="Amidohydro_1"/>
    <property type="match status" value="1"/>
</dbReference>
<dbReference type="FunFam" id="3.20.20.140:FF:000001">
    <property type="entry name" value="Dihydropyrimidinase like 3"/>
    <property type="match status" value="1"/>
</dbReference>
<keyword evidence="14" id="KW-1185">Reference proteome</keyword>
<dbReference type="SUPFAM" id="SSF51556">
    <property type="entry name" value="Metallo-dependent hydrolases"/>
    <property type="match status" value="1"/>
</dbReference>
<dbReference type="PANTHER" id="PTHR11647">
    <property type="entry name" value="HYDRANTOINASE/DIHYDROPYRIMIDINASE FAMILY MEMBER"/>
    <property type="match status" value="1"/>
</dbReference>
<dbReference type="STRING" id="391625.PPSIR1_12548"/>
<evidence type="ECO:0000313" key="13">
    <source>
        <dbReference type="EMBL" id="EDM80711.1"/>
    </source>
</evidence>
<dbReference type="GO" id="GO:0072527">
    <property type="term" value="P:pyrimidine-containing compound metabolic process"/>
    <property type="evidence" value="ECO:0007669"/>
    <property type="project" value="UniProtKB-ARBA"/>
</dbReference>
<comment type="function">
    <text evidence="9">Catalyzes the hydrolysis of dihydropyrimidines and of the structurally related DL-5-mono-substituted hydantoins, to produce N-carbamoyl-D-amino acids.</text>
</comment>
<dbReference type="NCBIfam" id="TIGR02033">
    <property type="entry name" value="D-hydantoinase"/>
    <property type="match status" value="1"/>
</dbReference>
<dbReference type="GO" id="GO:0055086">
    <property type="term" value="P:nucleobase-containing small molecule metabolic process"/>
    <property type="evidence" value="ECO:0007669"/>
    <property type="project" value="UniProtKB-ARBA"/>
</dbReference>
<evidence type="ECO:0000256" key="6">
    <source>
        <dbReference type="ARBA" id="ARBA00022833"/>
    </source>
</evidence>
<evidence type="ECO:0000256" key="5">
    <source>
        <dbReference type="ARBA" id="ARBA00022801"/>
    </source>
</evidence>
<comment type="PTM">
    <text evidence="11">Carbamylation allows a single lysine to coordinate two divalent metal cations.</text>
</comment>
<keyword evidence="6" id="KW-0862">Zinc</keyword>
<accession>A6G014</accession>
<reference evidence="13 14" key="1">
    <citation type="submission" date="2007-06" db="EMBL/GenBank/DDBJ databases">
        <authorList>
            <person name="Shimkets L."/>
            <person name="Ferriera S."/>
            <person name="Johnson J."/>
            <person name="Kravitz S."/>
            <person name="Beeson K."/>
            <person name="Sutton G."/>
            <person name="Rogers Y.-H."/>
            <person name="Friedman R."/>
            <person name="Frazier M."/>
            <person name="Venter J.C."/>
        </authorList>
    </citation>
    <scope>NUCLEOTIDE SEQUENCE [LARGE SCALE GENOMIC DNA]</scope>
    <source>
        <strain evidence="13 14">SIR-1</strain>
    </source>
</reference>
<dbReference type="InterPro" id="IPR011059">
    <property type="entry name" value="Metal-dep_hydrolase_composite"/>
</dbReference>
<protein>
    <recommendedName>
        <fullName evidence="10">D-hydantoinase/dihydropyrimidinase</fullName>
        <ecNumber evidence="8">3.5.2.2</ecNumber>
    </recommendedName>
</protein>